<organism evidence="1 2">
    <name type="scientific">Leucogyrophana mollusca</name>
    <dbReference type="NCBI Taxonomy" id="85980"/>
    <lineage>
        <taxon>Eukaryota</taxon>
        <taxon>Fungi</taxon>
        <taxon>Dikarya</taxon>
        <taxon>Basidiomycota</taxon>
        <taxon>Agaricomycotina</taxon>
        <taxon>Agaricomycetes</taxon>
        <taxon>Agaricomycetidae</taxon>
        <taxon>Boletales</taxon>
        <taxon>Boletales incertae sedis</taxon>
        <taxon>Leucogyrophana</taxon>
    </lineage>
</organism>
<evidence type="ECO:0000313" key="1">
    <source>
        <dbReference type="EMBL" id="KAH7927165.1"/>
    </source>
</evidence>
<accession>A0ACB8BMN0</accession>
<dbReference type="EMBL" id="MU266371">
    <property type="protein sequence ID" value="KAH7927165.1"/>
    <property type="molecule type" value="Genomic_DNA"/>
</dbReference>
<dbReference type="Proteomes" id="UP000790709">
    <property type="component" value="Unassembled WGS sequence"/>
</dbReference>
<name>A0ACB8BMN0_9AGAM</name>
<evidence type="ECO:0000313" key="2">
    <source>
        <dbReference type="Proteomes" id="UP000790709"/>
    </source>
</evidence>
<sequence>MWSQIYSCVNNAFRTIIPLPDDRIPITLDHWPYAILPFIPFILLAYLARRPDTFILRLLLLPIVLASILGTAFRFVWVQSELNAYDWGQGLVAEALSAKAIGYACRKDGMLKVGEVKPNERPASEKTNGDVASKSPDSKSPISQLFPSWFRDAVELGFSMRGLGWNFGVGVYVPKEHRPLERAAFLRSTFIAVIKNYILLDVLDTMIKMIPGVGSPRGGSIYFPNLPLPFRFFVGFVIHAFTGSCIIAAFEMVYDLATLFSVMVLDYQPSEWPPIMDHPWSANSLHEFWGKCWHQTLRETFFVMGGHPGRFIAGDVGMILGTFIGSGLYHEFAAYAVGLGFDYRVPLFFAMQGPFLIIERLWRKVTGYRVGGLYGTIWTAFSILALGQVMADSWHMRGLGGGLIIPPSVSPVRGFVIPLLKHLVEITGVESLIPI</sequence>
<comment type="caution">
    <text evidence="1">The sequence shown here is derived from an EMBL/GenBank/DDBJ whole genome shotgun (WGS) entry which is preliminary data.</text>
</comment>
<protein>
    <submittedName>
        <fullName evidence="1">Uncharacterized protein</fullName>
    </submittedName>
</protein>
<proteinExistence type="predicted"/>
<gene>
    <name evidence="1" type="ORF">BV22DRAFT_305124</name>
</gene>
<keyword evidence="2" id="KW-1185">Reference proteome</keyword>
<reference evidence="1" key="1">
    <citation type="journal article" date="2021" name="New Phytol.">
        <title>Evolutionary innovations through gain and loss of genes in the ectomycorrhizal Boletales.</title>
        <authorList>
            <person name="Wu G."/>
            <person name="Miyauchi S."/>
            <person name="Morin E."/>
            <person name="Kuo A."/>
            <person name="Drula E."/>
            <person name="Varga T."/>
            <person name="Kohler A."/>
            <person name="Feng B."/>
            <person name="Cao Y."/>
            <person name="Lipzen A."/>
            <person name="Daum C."/>
            <person name="Hundley H."/>
            <person name="Pangilinan J."/>
            <person name="Johnson J."/>
            <person name="Barry K."/>
            <person name="LaButti K."/>
            <person name="Ng V."/>
            <person name="Ahrendt S."/>
            <person name="Min B."/>
            <person name="Choi I.G."/>
            <person name="Park H."/>
            <person name="Plett J.M."/>
            <person name="Magnuson J."/>
            <person name="Spatafora J.W."/>
            <person name="Nagy L.G."/>
            <person name="Henrissat B."/>
            <person name="Grigoriev I.V."/>
            <person name="Yang Z.L."/>
            <person name="Xu J."/>
            <person name="Martin F.M."/>
        </authorList>
    </citation>
    <scope>NUCLEOTIDE SEQUENCE</scope>
    <source>
        <strain evidence="1">KUC20120723A-06</strain>
    </source>
</reference>